<dbReference type="Gene3D" id="3.80.10.10">
    <property type="entry name" value="Ribonuclease Inhibitor"/>
    <property type="match status" value="1"/>
</dbReference>
<evidence type="ECO:0000313" key="2">
    <source>
        <dbReference type="Proteomes" id="UP000001072"/>
    </source>
</evidence>
<dbReference type="Proteomes" id="UP000001072">
    <property type="component" value="Unassembled WGS sequence"/>
</dbReference>
<dbReference type="VEuPathDB" id="FungiDB:MELLADRAFT_111614"/>
<accession>F4S3S3</accession>
<keyword evidence="2" id="KW-1185">Reference proteome</keyword>
<sequence>MSFANFPVEIVHLILSKAVLEGDRPIAQINRLPQNGEARDNIVLARLLLLNKDLSEFLKGIMWKRIGLTRLNKREPIAIDYFRKVSKLYQIHKHYTKSINISLRFATRELIKPKPEDEELIDIANDIFKASQPDQINEVILWVAVPPTLPSSTIEQFWERIHPILDTVTGFKNLTRFEFWFSRRLEETKLAVVISHLKNLEVVKLYARHKGLKSVEESEFQEDLGISLSSLTKLKSLSLGRLKSPNPSWIKLNWKSNIEKLSIFKCKRFQDFSSLKIFFHLFHKTLRALRFDVVENDDRIFKECEILESFRSLKQLTIFQYHHRNTSILQQFSICPAIKSINWVVSDLHSSSERISSLIYNLLITRNYQNRWRSLRSLTLPLSFAVSMDDSTDTVLDILCKKYSVRLNYSDHDGYDMV</sequence>
<dbReference type="GeneID" id="18924440"/>
<dbReference type="OrthoDB" id="10325334at2759"/>
<proteinExistence type="predicted"/>
<dbReference type="InterPro" id="IPR032675">
    <property type="entry name" value="LRR_dom_sf"/>
</dbReference>
<dbReference type="KEGG" id="mlr:MELLADRAFT_111614"/>
<dbReference type="AlphaFoldDB" id="F4S3S3"/>
<gene>
    <name evidence="1" type="ORF">MELLADRAFT_111614</name>
</gene>
<evidence type="ECO:0000313" key="1">
    <source>
        <dbReference type="EMBL" id="EGG00724.1"/>
    </source>
</evidence>
<evidence type="ECO:0008006" key="3">
    <source>
        <dbReference type="Google" id="ProtNLM"/>
    </source>
</evidence>
<name>F4S3S3_MELLP</name>
<reference evidence="2" key="1">
    <citation type="journal article" date="2011" name="Proc. Natl. Acad. Sci. U.S.A.">
        <title>Obligate biotrophy features unraveled by the genomic analysis of rust fungi.</title>
        <authorList>
            <person name="Duplessis S."/>
            <person name="Cuomo C.A."/>
            <person name="Lin Y.-C."/>
            <person name="Aerts A."/>
            <person name="Tisserant E."/>
            <person name="Veneault-Fourrey C."/>
            <person name="Joly D.L."/>
            <person name="Hacquard S."/>
            <person name="Amselem J."/>
            <person name="Cantarel B.L."/>
            <person name="Chiu R."/>
            <person name="Coutinho P.M."/>
            <person name="Feau N."/>
            <person name="Field M."/>
            <person name="Frey P."/>
            <person name="Gelhaye E."/>
            <person name="Goldberg J."/>
            <person name="Grabherr M.G."/>
            <person name="Kodira C.D."/>
            <person name="Kohler A."/>
            <person name="Kuees U."/>
            <person name="Lindquist E.A."/>
            <person name="Lucas S.M."/>
            <person name="Mago R."/>
            <person name="Mauceli E."/>
            <person name="Morin E."/>
            <person name="Murat C."/>
            <person name="Pangilinan J.L."/>
            <person name="Park R."/>
            <person name="Pearson M."/>
            <person name="Quesneville H."/>
            <person name="Rouhier N."/>
            <person name="Sakthikumar S."/>
            <person name="Salamov A.A."/>
            <person name="Schmutz J."/>
            <person name="Selles B."/>
            <person name="Shapiro H."/>
            <person name="Tanguay P."/>
            <person name="Tuskan G.A."/>
            <person name="Henrissat B."/>
            <person name="Van de Peer Y."/>
            <person name="Rouze P."/>
            <person name="Ellis J.G."/>
            <person name="Dodds P.N."/>
            <person name="Schein J.E."/>
            <person name="Zhong S."/>
            <person name="Hamelin R.C."/>
            <person name="Grigoriev I.V."/>
            <person name="Szabo L.J."/>
            <person name="Martin F."/>
        </authorList>
    </citation>
    <scope>NUCLEOTIDE SEQUENCE [LARGE SCALE GENOMIC DNA]</scope>
    <source>
        <strain evidence="2">98AG31 / pathotype 3-4-7</strain>
    </source>
</reference>
<dbReference type="HOGENOM" id="CLU_657354_0_0_1"/>
<protein>
    <recommendedName>
        <fullName evidence="3">F-box domain-containing protein</fullName>
    </recommendedName>
</protein>
<dbReference type="InParanoid" id="F4S3S3"/>
<dbReference type="SUPFAM" id="SSF52047">
    <property type="entry name" value="RNI-like"/>
    <property type="match status" value="1"/>
</dbReference>
<dbReference type="RefSeq" id="XP_007415995.1">
    <property type="nucleotide sequence ID" value="XM_007415933.1"/>
</dbReference>
<dbReference type="EMBL" id="GL883144">
    <property type="protein sequence ID" value="EGG00724.1"/>
    <property type="molecule type" value="Genomic_DNA"/>
</dbReference>
<organism evidence="2">
    <name type="scientific">Melampsora larici-populina (strain 98AG31 / pathotype 3-4-7)</name>
    <name type="common">Poplar leaf rust fungus</name>
    <dbReference type="NCBI Taxonomy" id="747676"/>
    <lineage>
        <taxon>Eukaryota</taxon>
        <taxon>Fungi</taxon>
        <taxon>Dikarya</taxon>
        <taxon>Basidiomycota</taxon>
        <taxon>Pucciniomycotina</taxon>
        <taxon>Pucciniomycetes</taxon>
        <taxon>Pucciniales</taxon>
        <taxon>Melampsoraceae</taxon>
        <taxon>Melampsora</taxon>
    </lineage>
</organism>